<gene>
    <name evidence="2" type="ORF">SAMN05660359_01673</name>
</gene>
<dbReference type="Pfam" id="PF17240">
    <property type="entry name" value="DUF5313"/>
    <property type="match status" value="1"/>
</dbReference>
<feature type="transmembrane region" description="Helical" evidence="1">
    <location>
        <begin position="62"/>
        <end position="80"/>
    </location>
</feature>
<organism evidence="2 3">
    <name type="scientific">Geodermatophilus obscurus</name>
    <dbReference type="NCBI Taxonomy" id="1861"/>
    <lineage>
        <taxon>Bacteria</taxon>
        <taxon>Bacillati</taxon>
        <taxon>Actinomycetota</taxon>
        <taxon>Actinomycetes</taxon>
        <taxon>Geodermatophilales</taxon>
        <taxon>Geodermatophilaceae</taxon>
        <taxon>Geodermatophilus</taxon>
    </lineage>
</organism>
<reference evidence="3" key="1">
    <citation type="submission" date="2016-10" db="EMBL/GenBank/DDBJ databases">
        <authorList>
            <person name="Varghese N."/>
            <person name="Submissions S."/>
        </authorList>
    </citation>
    <scope>NUCLEOTIDE SEQUENCE [LARGE SCALE GENOMIC DNA]</scope>
    <source>
        <strain evidence="3">DSM 43161</strain>
    </source>
</reference>
<evidence type="ECO:0008006" key="4">
    <source>
        <dbReference type="Google" id="ProtNLM"/>
    </source>
</evidence>
<accession>A0A1I5EQG1</accession>
<keyword evidence="1" id="KW-1133">Transmembrane helix</keyword>
<evidence type="ECO:0000313" key="3">
    <source>
        <dbReference type="Proteomes" id="UP000183642"/>
    </source>
</evidence>
<feature type="transmembrane region" description="Helical" evidence="1">
    <location>
        <begin position="86"/>
        <end position="103"/>
    </location>
</feature>
<dbReference type="EMBL" id="FOWE01000003">
    <property type="protein sequence ID" value="SFO13679.1"/>
    <property type="molecule type" value="Genomic_DNA"/>
</dbReference>
<keyword evidence="1" id="KW-0812">Transmembrane</keyword>
<keyword evidence="3" id="KW-1185">Reference proteome</keyword>
<evidence type="ECO:0000313" key="2">
    <source>
        <dbReference type="EMBL" id="SFO13679.1"/>
    </source>
</evidence>
<dbReference type="InterPro" id="IPR035197">
    <property type="entry name" value="DUF5313"/>
</dbReference>
<evidence type="ECO:0000256" key="1">
    <source>
        <dbReference type="SAM" id="Phobius"/>
    </source>
</evidence>
<dbReference type="AlphaFoldDB" id="A0A1I5EQG1"/>
<name>A0A1I5EQG1_9ACTN</name>
<proteinExistence type="predicted"/>
<sequence>MDGRAYRRGVRTTRHDAAASSPTALQWLRYAFGARLPRDLSAWVLSDTTRPGWVRRHVARSLVQLSPLVVACLAVVPVGMAYRLTAALGGVLVGLMYSMAFMVETTEHRVAKAGYPAGTAARLREERAERRRTARVEERFPYRAGGSGSFD</sequence>
<protein>
    <recommendedName>
        <fullName evidence="4">DUF5313 domain-containing protein</fullName>
    </recommendedName>
</protein>
<dbReference type="Proteomes" id="UP000183642">
    <property type="component" value="Unassembled WGS sequence"/>
</dbReference>
<keyword evidence="1" id="KW-0472">Membrane</keyword>